<sequence>MLNDAVMIIDQDVDGTFAGVIVGTGSLTKDGDGNVTLTGMNGFTGGTSILGGALTASTMSLGGMVLNDATLIIDEDADAEFAGLLSGTGDMEKTGSGIVTLSGLHTMTGSTAISEGGLNVIGSYATSAITVGSSALLTGNGMVGDVLVGNGATLAPSDMMLADGDVTFASGSTFLVNADADGNADLLGVTGALDIQGGMVSVLAAEGMYSWQTIYQIAAADTVSGEFDGAVTDLAFLDPSLVYSANGVSLVMTRNDLAFADVAETANQRTSGVAFDATFDPTTDEYFAFASLNGVMAREALDALSGEIHATVANTAWQDSARIRRAVLERLDLPRAQGPELWIQIQSGRDDIDGDGNAAGYLRKTTNYAGGFEYGFGQSKLGIAVGYTDGDTLVGSRSSHVSTKGTHGHLYAGTDAGALRLAAGVSYADFDVETDRNVAFATIDQDLSADYGAKVYGAYARAGVLVPVGKGAIEPFAGVTWNRFDRDGFAEAGGTLALNAADKKADWTYSSLGLKGHVALDPADAVAFRFAAEWQHALDGRSTEATMAFDGGPDFTVTGSPLAKDMGLIDAGLNWTMAPGLGLGLSYGGTVSKQGFSRTGRATLSFRF</sequence>
<evidence type="ECO:0000259" key="2">
    <source>
        <dbReference type="PROSITE" id="PS51208"/>
    </source>
</evidence>
<evidence type="ECO:0000313" key="3">
    <source>
        <dbReference type="EMBL" id="AKM10986.1"/>
    </source>
</evidence>
<dbReference type="EMBL" id="CP011770">
    <property type="protein sequence ID" value="AKM10986.1"/>
    <property type="molecule type" value="Genomic_DNA"/>
</dbReference>
<dbReference type="InterPro" id="IPR011050">
    <property type="entry name" value="Pectin_lyase_fold/virulence"/>
</dbReference>
<accession>A0A0G3XK41</accession>
<dbReference type="InterPro" id="IPR005546">
    <property type="entry name" value="Autotransporte_beta"/>
</dbReference>
<proteinExistence type="predicted"/>
<dbReference type="AlphaFoldDB" id="A0A0G3XK41"/>
<reference evidence="3 4" key="1">
    <citation type="submission" date="2015-06" db="EMBL/GenBank/DDBJ databases">
        <authorList>
            <person name="Zeng Y."/>
            <person name="Huang Y."/>
        </authorList>
    </citation>
    <scope>NUCLEOTIDE SEQUENCE [LARGE SCALE GENOMIC DNA]</scope>
    <source>
        <strain evidence="3 4">PQ-2</strain>
    </source>
</reference>
<dbReference type="InterPro" id="IPR036709">
    <property type="entry name" value="Autotransporte_beta_dom_sf"/>
</dbReference>
<dbReference type="Pfam" id="PF12951">
    <property type="entry name" value="PATR"/>
    <property type="match status" value="2"/>
</dbReference>
<dbReference type="Proteomes" id="UP000035287">
    <property type="component" value="Chromosome"/>
</dbReference>
<dbReference type="KEGG" id="cna:AB433_15045"/>
<gene>
    <name evidence="3" type="ORF">AB433_15045</name>
</gene>
<dbReference type="NCBIfam" id="TIGR02601">
    <property type="entry name" value="autotrns_rpt"/>
    <property type="match status" value="2"/>
</dbReference>
<dbReference type="STRING" id="1348774.AB433_15045"/>
<keyword evidence="4" id="KW-1185">Reference proteome</keyword>
<dbReference type="Pfam" id="PF03797">
    <property type="entry name" value="Autotransporter"/>
    <property type="match status" value="1"/>
</dbReference>
<dbReference type="PROSITE" id="PS51208">
    <property type="entry name" value="AUTOTRANSPORTER"/>
    <property type="match status" value="1"/>
</dbReference>
<dbReference type="InterPro" id="IPR012332">
    <property type="entry name" value="Autotransporter_pectin_lyase_C"/>
</dbReference>
<dbReference type="Gene3D" id="2.160.20.20">
    <property type="match status" value="1"/>
</dbReference>
<name>A0A0G3XK41_9SPHN</name>
<organism evidence="3 4">
    <name type="scientific">Croceicoccus naphthovorans</name>
    <dbReference type="NCBI Taxonomy" id="1348774"/>
    <lineage>
        <taxon>Bacteria</taxon>
        <taxon>Pseudomonadati</taxon>
        <taxon>Pseudomonadota</taxon>
        <taxon>Alphaproteobacteria</taxon>
        <taxon>Sphingomonadales</taxon>
        <taxon>Erythrobacteraceae</taxon>
        <taxon>Croceicoccus</taxon>
    </lineage>
</organism>
<dbReference type="SUPFAM" id="SSF103515">
    <property type="entry name" value="Autotransporter"/>
    <property type="match status" value="1"/>
</dbReference>
<dbReference type="InterPro" id="IPR013425">
    <property type="entry name" value="Autotrns_rpt"/>
</dbReference>
<dbReference type="Gene3D" id="2.40.128.130">
    <property type="entry name" value="Autotransporter beta-domain"/>
    <property type="match status" value="1"/>
</dbReference>
<evidence type="ECO:0000256" key="1">
    <source>
        <dbReference type="ARBA" id="ARBA00022729"/>
    </source>
</evidence>
<protein>
    <recommendedName>
        <fullName evidence="2">Autotransporter domain-containing protein</fullName>
    </recommendedName>
</protein>
<feature type="domain" description="Autotransporter" evidence="2">
    <location>
        <begin position="334"/>
        <end position="608"/>
    </location>
</feature>
<dbReference type="SMART" id="SM00869">
    <property type="entry name" value="Autotransporter"/>
    <property type="match status" value="1"/>
</dbReference>
<keyword evidence="1" id="KW-0732">Signal</keyword>
<dbReference type="SUPFAM" id="SSF51126">
    <property type="entry name" value="Pectin lyase-like"/>
    <property type="match status" value="1"/>
</dbReference>
<dbReference type="PATRIC" id="fig|1348774.3.peg.3162"/>
<evidence type="ECO:0000313" key="4">
    <source>
        <dbReference type="Proteomes" id="UP000035287"/>
    </source>
</evidence>